<keyword evidence="1" id="KW-0812">Transmembrane</keyword>
<organism evidence="2">
    <name type="scientific">Rhipicephalus microplus</name>
    <name type="common">Cattle tick</name>
    <name type="synonym">Boophilus microplus</name>
    <dbReference type="NCBI Taxonomy" id="6941"/>
    <lineage>
        <taxon>Eukaryota</taxon>
        <taxon>Metazoa</taxon>
        <taxon>Ecdysozoa</taxon>
        <taxon>Arthropoda</taxon>
        <taxon>Chelicerata</taxon>
        <taxon>Arachnida</taxon>
        <taxon>Acari</taxon>
        <taxon>Parasitiformes</taxon>
        <taxon>Ixodida</taxon>
        <taxon>Ixodoidea</taxon>
        <taxon>Ixodidae</taxon>
        <taxon>Rhipicephalinae</taxon>
        <taxon>Rhipicephalus</taxon>
        <taxon>Boophilus</taxon>
    </lineage>
</organism>
<evidence type="ECO:0000256" key="1">
    <source>
        <dbReference type="SAM" id="Phobius"/>
    </source>
</evidence>
<feature type="transmembrane region" description="Helical" evidence="1">
    <location>
        <begin position="65"/>
        <end position="84"/>
    </location>
</feature>
<keyword evidence="1" id="KW-0472">Membrane</keyword>
<protein>
    <submittedName>
        <fullName evidence="2">Uncharacterized protein</fullName>
    </submittedName>
</protein>
<reference evidence="2" key="1">
    <citation type="submission" date="2020-03" db="EMBL/GenBank/DDBJ databases">
        <title>A transcriptome and proteome of the tick Rhipicephalus microplus shaped by the genetic composition of its hosts and developmental stage.</title>
        <authorList>
            <person name="Garcia G.R."/>
            <person name="Ribeiro J.M.C."/>
            <person name="Maruyama S.R."/>
            <person name="Gardinasse L.G."/>
            <person name="Nelson K."/>
            <person name="Ferreira B.R."/>
            <person name="Andrade T.G."/>
            <person name="Santos I.K.F.M."/>
        </authorList>
    </citation>
    <scope>NUCLEOTIDE SEQUENCE</scope>
    <source>
        <strain evidence="2">NSGR</strain>
        <tissue evidence="2">Salivary glands</tissue>
    </source>
</reference>
<proteinExistence type="predicted"/>
<name>A0A6G5AHE2_RHIMP</name>
<dbReference type="EMBL" id="GIKN01007410">
    <property type="protein sequence ID" value="NIE49683.1"/>
    <property type="molecule type" value="Transcribed_RNA"/>
</dbReference>
<dbReference type="AlphaFoldDB" id="A0A6G5AHE2"/>
<evidence type="ECO:0000313" key="2">
    <source>
        <dbReference type="EMBL" id="NIE49683.1"/>
    </source>
</evidence>
<accession>A0A6G5AHE2</accession>
<sequence>MPTLKSQTSGTELMSARLLSLDSQMADQCCVTKVSSLFSNLRICCGRSETDMFSRVLHLTVCEMFLWHQIECTVAIPACIYFLITWYNDKKRYLFEISSVLKVF</sequence>
<keyword evidence="1" id="KW-1133">Transmembrane helix</keyword>